<protein>
    <submittedName>
        <fullName evidence="4">Cell division protein</fullName>
    </submittedName>
</protein>
<evidence type="ECO:0000313" key="4">
    <source>
        <dbReference type="EMBL" id="AMN09208.1"/>
    </source>
</evidence>
<feature type="non-terminal residue" evidence="4">
    <location>
        <position position="1"/>
    </location>
</feature>
<proteinExistence type="predicted"/>
<feature type="transmembrane region" description="Helical" evidence="2">
    <location>
        <begin position="1300"/>
        <end position="1321"/>
    </location>
</feature>
<keyword evidence="2" id="KW-1133">Transmembrane helix</keyword>
<organism evidence="4">
    <name type="scientific">Atractomorpha echinata</name>
    <dbReference type="NCBI Taxonomy" id="52677"/>
    <lineage>
        <taxon>Eukaryota</taxon>
        <taxon>Viridiplantae</taxon>
        <taxon>Chlorophyta</taxon>
        <taxon>core chlorophytes</taxon>
        <taxon>Chlorophyceae</taxon>
        <taxon>CS clade</taxon>
        <taxon>Sphaeropleales</taxon>
        <taxon>Sphaeropleaceae</taxon>
        <taxon>Atractomorpha</taxon>
    </lineage>
</organism>
<dbReference type="SMART" id="SM00382">
    <property type="entry name" value="AAA"/>
    <property type="match status" value="1"/>
</dbReference>
<dbReference type="GO" id="GO:0005524">
    <property type="term" value="F:ATP binding"/>
    <property type="evidence" value="ECO:0007669"/>
    <property type="project" value="InterPro"/>
</dbReference>
<geneLocation type="chloroplast" evidence="4"/>
<keyword evidence="2" id="KW-0812">Transmembrane</keyword>
<dbReference type="InterPro" id="IPR050168">
    <property type="entry name" value="AAA_ATPase_domain"/>
</dbReference>
<name>A0A140GIU3_9CHLO</name>
<feature type="region of interest" description="Disordered" evidence="1">
    <location>
        <begin position="236"/>
        <end position="255"/>
    </location>
</feature>
<reference evidence="4" key="1">
    <citation type="journal article" date="2016" name="Mol. Phylogenet. Evol.">
        <title>Chloroplast phylogenomic data from the green algal order Sphaeropleales (Chlorophyceae, Chlorophyta) reveal complex patterns of sequence evolution.</title>
        <authorList>
            <person name="Fucikova K."/>
            <person name="Lewis P.O."/>
            <person name="Lewis L.A."/>
        </authorList>
    </citation>
    <scope>NUCLEOTIDE SEQUENCE</scope>
    <source>
        <strain evidence="4">UTEX LB 2309</strain>
    </source>
</reference>
<feature type="transmembrane region" description="Helical" evidence="2">
    <location>
        <begin position="900"/>
        <end position="921"/>
    </location>
</feature>
<dbReference type="PANTHER" id="PTHR23077:SF117">
    <property type="entry name" value="AAA+ ATPASE DOMAIN-CONTAINING PROTEIN"/>
    <property type="match status" value="1"/>
</dbReference>
<dbReference type="EMBL" id="KT369427">
    <property type="protein sequence ID" value="AMN09208.1"/>
    <property type="molecule type" value="Genomic_DNA"/>
</dbReference>
<accession>A0A140GIU3</accession>
<sequence length="2516" mass="295267">NNNKNIFLKRNQVKYHINNRKPQIIKTLLFKNNLNQLNSKPPIEQIFRNYLSSKYNKNLNENPKVSLKQRASLSFLKKVSVFSKFKRKQKKINLRLNKKNSRFRLPRNMTDDLTNIKRSTILNTPQQVKLVDLKVLILLKNQQLDKKNIVYGSKPSYSIKTPYNIIKKIGFIFFKHDFKISTDWDKFFLKQNKTSKQTKLNLNIETRLNLESYKKKYLLKTAKKHNLLKRLEKAKNLQKKRRQKKQARLTGRRKKRKRFFPRPVWLRFLLCKKFIKFRHFSNFSFSKNKLQKKKYKLTQMSDISTILGTKNTNKFIKTNEQQASLVASDLSLNTFTNSYFDNSHSRILYADLGISSKSLPIVSSQKHTQHISFADNFNPIQLNNQNIRKNIYRTNKQNWGNIFFDIPNLEKITIKKFILLESLSIGAEIKFYDISSNLLKDFKKTMWKSYWLRTNFTNYIKRIKDYLNQIKVSIIESHILINLKNFLFEVLGLDFKENLSKLFVLNLEFQNGAVLKDFKASKSPQVTNPYENFDVQTYDQQVASHVATNAYNGKYLALPKTHKMINSKFPGNSNKNYTPLWYVNVRQNFSNFTSLPTGYTYLASSNLAQFNHSLYDRIQSIIKNIKINLNVDGQSQLRAFNPGRYPSTNLVSDTFLTNLLKDWWIRSENSFNYSFSVVNIPQEIYVNQTKFRILWALNKTNVWSFKKNTDNSFTWNRSKIRDQNKLNKTNKVISTFFSKIKHFNKTKSPRRQRLIHTIFMEKFQTANDKIKQLGLLITDKPQLSTLSSRQSHAQINELQTFAENNKPVFSKINLTNYNKKVSNLILKENLNYYSKTHPKNYLQFWWSENNLTNYHLFQTDLSFKNDFFMASYNYEAIDTFFNHNINNKDSLLLLKTKLNFITIWGCLILFHVCLLFSLLNISEIRTFLKFKLLCIYKLTNIFLTIIYSTFKNLKQLKTNLFLYSNISSALVQNLTLTKKSFLLLIQHPSKVAGSTASEMTESKFCPQSESQNLSSNHFIIYNRGHYIILRDFKQSIVKFLTSYTNSSLTSSKSKSSQNRQLLRLIVNQRLIFLNERNHISLLQLRDSIKRQISLNMSINHQNEKNSVYTSPQGLYLNVSNHRTTVTLPMLVSSKCDRYEAINIFILKKSNKSSIQNLIFKKIAQENNFFSSNTNLFLNGIFTILLNSTNLFCYNFLKLTLTLVQRVSLIPPRFIHTFPDAYYNKQQQYFLNVVPNLLNTEFLKQPYLENMDADNSKLTSLPNRYATIATLVLNKYIKSSIYLSILFVVSILIKVSNKSLIGIYTILFKLIDLLEGIMLIIYKSLEKPAELMIDFISEFFLIEWSSDILSFIPESFDIYTSSFSQKVMRKLRILGFSSFVWQRRFLCFLDIFIDRLMKPDTDLIIRQKKGIIFWDIWAEILVQAAEIYSINLSSLFNIKEEQDLFLEKLLNDKKWNWSTAMLSKMSPLMELIKNSKPDGLTYNWSLFLKSEQIWRRWSVNPYYTYQGKDTDLFVENHPPKSFSHFKLLKYYAPVFEPVGHLVCQIYSGTFVKTVSKNLLLVGSRGTNKTLLIQAIAGETELKIMIDNANRYALTSRGVAIGMKLLKDVFDALALQAPCLFIIEDIHVIGERRPMLISDDENIKATENSFGVDQQEIHEKNQVIYQLSRHSIVHYKKPYKGDFSLLIPTNHFSLDFFLGFSPPKTRLISQVPQNPLPIKSIEQEISHQNDSDKTNQTSSTNKLKFLSQIQLPKKQVFSPPSTSPFTILLLKEQKKIKPKKIVSEMPWGGLSSDQLIQLPKASYSVRVKVALLADIAIRNLSVKLDRITDLLIIIDSVRSHRGFVVVATTHIPSILDPALRRPGRFDETLTIPALPNVWSRWEILKASISDFVSTIDLVDLAQLFKNLNDTELLTVISKTKLFLLTKQTFLREDLNLKLADLVRNPKTASSPEILKSESSFVCNFESNMFQQKELPQIKFMNTFGEVLKVSTYPILIDPYQMKLQRKTNHQKSNFGKNRNIQKLISQTNRESSLLSEGNTISLRPSEQAELIAPKNGQLRENSVKHILKSFNPSLSIFQTSTNCLSISYFQICKWFITSQLIKDQRSYTPLVWSTISPTSLSQSDSMLSNEIFTYSLNYTENSSAFAIYNSKVHLKNELLQLFAGKIGEFFAFYDIKSMSQLLPHNNPLNSNTETDAQIFKEYNLTNSQPFWRHFQSINTWQYSSLMNTYGIDETWRRASDLLFSIIYKRCLYNKNILIYRLFNFQNMKALRQPPSPPVSTSFIAAKRYENYKRIEFDFQTRITFSVHEKIQKHQHQRYIKTLYNKPIQQYFRSELQSYKKNSMFSNPLLTTFENSFREISLIDTTHKFQSQNKSSRLSSSSFFLNNRINIRHRFYLINQWWNTQLPEHNAETTFLSEIDWRYMFIEGIGDLWMDFPDTDQHYNPRTRQWMLNSGYWSYWYNFEKLMNQEIYYQFLIESFYKAYNFLDTSRELIDLTCYQFLTSFILKEIDFITYLKRF</sequence>
<dbReference type="SUPFAM" id="SSF52540">
    <property type="entry name" value="P-loop containing nucleoside triphosphate hydrolases"/>
    <property type="match status" value="1"/>
</dbReference>
<dbReference type="GO" id="GO:0016887">
    <property type="term" value="F:ATP hydrolysis activity"/>
    <property type="evidence" value="ECO:0007669"/>
    <property type="project" value="InterPro"/>
</dbReference>
<dbReference type="PANTHER" id="PTHR23077">
    <property type="entry name" value="AAA-FAMILY ATPASE"/>
    <property type="match status" value="1"/>
</dbReference>
<evidence type="ECO:0000256" key="2">
    <source>
        <dbReference type="SAM" id="Phobius"/>
    </source>
</evidence>
<keyword evidence="4" id="KW-0132">Cell division</keyword>
<dbReference type="InterPro" id="IPR003959">
    <property type="entry name" value="ATPase_AAA_core"/>
</dbReference>
<dbReference type="GO" id="GO:0051301">
    <property type="term" value="P:cell division"/>
    <property type="evidence" value="ECO:0007669"/>
    <property type="project" value="UniProtKB-KW"/>
</dbReference>
<feature type="domain" description="AAA+ ATPase" evidence="3">
    <location>
        <begin position="1553"/>
        <end position="1873"/>
    </location>
</feature>
<keyword evidence="4" id="KW-0150">Chloroplast</keyword>
<dbReference type="Pfam" id="PF00004">
    <property type="entry name" value="AAA"/>
    <property type="match status" value="2"/>
</dbReference>
<dbReference type="Gene3D" id="3.40.50.300">
    <property type="entry name" value="P-loop containing nucleotide triphosphate hydrolases"/>
    <property type="match status" value="2"/>
</dbReference>
<evidence type="ECO:0000259" key="3">
    <source>
        <dbReference type="SMART" id="SM00382"/>
    </source>
</evidence>
<feature type="transmembrane region" description="Helical" evidence="2">
    <location>
        <begin position="933"/>
        <end position="950"/>
    </location>
</feature>
<keyword evidence="4" id="KW-0934">Plastid</keyword>
<feature type="transmembrane region" description="Helical" evidence="2">
    <location>
        <begin position="1275"/>
        <end position="1294"/>
    </location>
</feature>
<dbReference type="Gene3D" id="1.10.8.60">
    <property type="match status" value="1"/>
</dbReference>
<keyword evidence="4" id="KW-0131">Cell cycle</keyword>
<dbReference type="InterPro" id="IPR003593">
    <property type="entry name" value="AAA+_ATPase"/>
</dbReference>
<keyword evidence="2" id="KW-0472">Membrane</keyword>
<dbReference type="InterPro" id="IPR027417">
    <property type="entry name" value="P-loop_NTPase"/>
</dbReference>
<gene>
    <name evidence="4" type="primary">ftsH</name>
</gene>
<evidence type="ECO:0000256" key="1">
    <source>
        <dbReference type="SAM" id="MobiDB-lite"/>
    </source>
</evidence>